<keyword evidence="3" id="KW-1185">Reference proteome</keyword>
<sequence>MMHDVELRLSKYWFLKSKEQTKRTQDSKAISQLGANIITQCQNILAMTDDPYTKQQLNLVIHNTTGLIALVSSKENHKDIGNACRELQTNVLCFPTTIHTPSNLASVNYKLSLICMYILLLSVALTVGGSFGALYFGVLSANYIADYLVIALASIGIPALCVGAFSYGVYSSQKDPVSERFNDLVQNIELFCDEVSPVEEEAKEEDNLLVSPIKNAAQVRF</sequence>
<evidence type="ECO:0000313" key="3">
    <source>
        <dbReference type="Proteomes" id="UP001057474"/>
    </source>
</evidence>
<proteinExistence type="predicted"/>
<dbReference type="EMBL" id="CP071527">
    <property type="protein sequence ID" value="USQ14783.1"/>
    <property type="molecule type" value="Genomic_DNA"/>
</dbReference>
<feature type="transmembrane region" description="Helical" evidence="1">
    <location>
        <begin position="147"/>
        <end position="170"/>
    </location>
</feature>
<keyword evidence="1" id="KW-1133">Transmembrane helix</keyword>
<accession>A0ABY4YBM9</accession>
<organism evidence="2 3">
    <name type="scientific">Legionella lytica</name>
    <dbReference type="NCBI Taxonomy" id="96232"/>
    <lineage>
        <taxon>Bacteria</taxon>
        <taxon>Pseudomonadati</taxon>
        <taxon>Pseudomonadota</taxon>
        <taxon>Gammaproteobacteria</taxon>
        <taxon>Legionellales</taxon>
        <taxon>Legionellaceae</taxon>
        <taxon>Legionella</taxon>
    </lineage>
</organism>
<keyword evidence="1" id="KW-0812">Transmembrane</keyword>
<keyword evidence="1" id="KW-0472">Membrane</keyword>
<evidence type="ECO:0000256" key="1">
    <source>
        <dbReference type="SAM" id="Phobius"/>
    </source>
</evidence>
<protein>
    <submittedName>
        <fullName evidence="2">Uncharacterized protein</fullName>
    </submittedName>
</protein>
<reference evidence="2" key="1">
    <citation type="submission" date="2021-03" db="EMBL/GenBank/DDBJ databases">
        <title>Legionella lytica PCM 2298.</title>
        <authorList>
            <person name="Koper P."/>
        </authorList>
    </citation>
    <scope>NUCLEOTIDE SEQUENCE</scope>
    <source>
        <strain evidence="2">PCM 2298</strain>
    </source>
</reference>
<dbReference type="Proteomes" id="UP001057474">
    <property type="component" value="Chromosome"/>
</dbReference>
<gene>
    <name evidence="2" type="ORF">J2N86_05640</name>
</gene>
<feature type="transmembrane region" description="Helical" evidence="1">
    <location>
        <begin position="111"/>
        <end position="135"/>
    </location>
</feature>
<dbReference type="RefSeq" id="WP_252581559.1">
    <property type="nucleotide sequence ID" value="NZ_CP071527.1"/>
</dbReference>
<name>A0ABY4YBM9_9GAMM</name>
<evidence type="ECO:0000313" key="2">
    <source>
        <dbReference type="EMBL" id="USQ14783.1"/>
    </source>
</evidence>